<accession>A0A0G0NBE2</accession>
<reference evidence="1 2" key="1">
    <citation type="journal article" date="2015" name="Nature">
        <title>rRNA introns, odd ribosomes, and small enigmatic genomes across a large radiation of phyla.</title>
        <authorList>
            <person name="Brown C.T."/>
            <person name="Hug L.A."/>
            <person name="Thomas B.C."/>
            <person name="Sharon I."/>
            <person name="Castelle C.J."/>
            <person name="Singh A."/>
            <person name="Wilkins M.J."/>
            <person name="Williams K.H."/>
            <person name="Banfield J.F."/>
        </authorList>
    </citation>
    <scope>NUCLEOTIDE SEQUENCE [LARGE SCALE GENOMIC DNA]</scope>
</reference>
<dbReference type="Proteomes" id="UP000034246">
    <property type="component" value="Unassembled WGS sequence"/>
</dbReference>
<comment type="caution">
    <text evidence="1">The sequence shown here is derived from an EMBL/GenBank/DDBJ whole genome shotgun (WGS) entry which is preliminary data.</text>
</comment>
<name>A0A0G0NBE2_9BACT</name>
<organism evidence="1 2">
    <name type="scientific">Candidatus Woesebacteria bacterium GW2011_GWA1_39_21</name>
    <dbReference type="NCBI Taxonomy" id="1618550"/>
    <lineage>
        <taxon>Bacteria</taxon>
        <taxon>Candidatus Woeseibacteriota</taxon>
    </lineage>
</organism>
<evidence type="ECO:0000313" key="2">
    <source>
        <dbReference type="Proteomes" id="UP000034246"/>
    </source>
</evidence>
<dbReference type="AlphaFoldDB" id="A0A0G0NBE2"/>
<protein>
    <submittedName>
        <fullName evidence="1">Uncharacterized protein</fullName>
    </submittedName>
</protein>
<dbReference type="EMBL" id="LBWP01000023">
    <property type="protein sequence ID" value="KKR10106.1"/>
    <property type="molecule type" value="Genomic_DNA"/>
</dbReference>
<gene>
    <name evidence="1" type="ORF">UT39_C0023G0007</name>
</gene>
<sequence>MATRDDQDLRNIKNLIEVTIDERIESKGLVTKDDIKHLPTKDEFYSETAKIYKKLDNLETEVKLSSNRVSEHSDDLEKLKDIHPDFRHAAI</sequence>
<proteinExistence type="predicted"/>
<evidence type="ECO:0000313" key="1">
    <source>
        <dbReference type="EMBL" id="KKR10106.1"/>
    </source>
</evidence>